<dbReference type="PANTHER" id="PTHR10094:SF25">
    <property type="entry name" value="SCP2 STEROL-BINDING DOMAIN-CONTAINING PROTEIN 1"/>
    <property type="match status" value="1"/>
</dbReference>
<name>A0A163KPP2_ABSGL</name>
<dbReference type="SUPFAM" id="SSF55718">
    <property type="entry name" value="SCP-like"/>
    <property type="match status" value="1"/>
</dbReference>
<protein>
    <recommendedName>
        <fullName evidence="1">SCP2 domain-containing protein</fullName>
    </recommendedName>
</protein>
<evidence type="ECO:0000313" key="3">
    <source>
        <dbReference type="Proteomes" id="UP000078561"/>
    </source>
</evidence>
<dbReference type="GO" id="GO:0005829">
    <property type="term" value="C:cytosol"/>
    <property type="evidence" value="ECO:0007669"/>
    <property type="project" value="TreeGrafter"/>
</dbReference>
<dbReference type="OMA" id="REFMHER"/>
<organism evidence="2">
    <name type="scientific">Absidia glauca</name>
    <name type="common">Pin mould</name>
    <dbReference type="NCBI Taxonomy" id="4829"/>
    <lineage>
        <taxon>Eukaryota</taxon>
        <taxon>Fungi</taxon>
        <taxon>Fungi incertae sedis</taxon>
        <taxon>Mucoromycota</taxon>
        <taxon>Mucoromycotina</taxon>
        <taxon>Mucoromycetes</taxon>
        <taxon>Mucorales</taxon>
        <taxon>Cunninghamellaceae</taxon>
        <taxon>Absidia</taxon>
    </lineage>
</organism>
<dbReference type="EMBL" id="LT554895">
    <property type="protein sequence ID" value="SAM08605.1"/>
    <property type="molecule type" value="Genomic_DNA"/>
</dbReference>
<keyword evidence="3" id="KW-1185">Reference proteome</keyword>
<feature type="domain" description="SCP2" evidence="1">
    <location>
        <begin position="24"/>
        <end position="124"/>
    </location>
</feature>
<dbReference type="Pfam" id="PF02036">
    <property type="entry name" value="SCP2"/>
    <property type="match status" value="1"/>
</dbReference>
<reference evidence="2" key="1">
    <citation type="submission" date="2016-04" db="EMBL/GenBank/DDBJ databases">
        <authorList>
            <person name="Evans L.H."/>
            <person name="Alamgir A."/>
            <person name="Owens N."/>
            <person name="Weber N.D."/>
            <person name="Virtaneva K."/>
            <person name="Barbian K."/>
            <person name="Babar A."/>
            <person name="Rosenke K."/>
        </authorList>
    </citation>
    <scope>NUCLEOTIDE SEQUENCE [LARGE SCALE GENOMIC DNA]</scope>
    <source>
        <strain evidence="2">CBS 101.48</strain>
    </source>
</reference>
<dbReference type="InterPro" id="IPR003033">
    <property type="entry name" value="SCP2_sterol-bd_dom"/>
</dbReference>
<dbReference type="PANTHER" id="PTHR10094">
    <property type="entry name" value="STEROL CARRIER PROTEIN 2 SCP-2 FAMILY PROTEIN"/>
    <property type="match status" value="1"/>
</dbReference>
<evidence type="ECO:0000313" key="2">
    <source>
        <dbReference type="EMBL" id="SAM08605.1"/>
    </source>
</evidence>
<dbReference type="OrthoDB" id="10265837at2759"/>
<dbReference type="AlphaFoldDB" id="A0A163KPP2"/>
<dbReference type="STRING" id="4829.A0A163KPP2"/>
<dbReference type="Gene3D" id="3.30.1050.10">
    <property type="entry name" value="SCP2 sterol-binding domain"/>
    <property type="match status" value="1"/>
</dbReference>
<evidence type="ECO:0000259" key="1">
    <source>
        <dbReference type="Pfam" id="PF02036"/>
    </source>
</evidence>
<dbReference type="InterPro" id="IPR036527">
    <property type="entry name" value="SCP2_sterol-bd_dom_sf"/>
</dbReference>
<proteinExistence type="predicted"/>
<gene>
    <name evidence="2" type="primary">ABSGL_14268.1 scaffold 14385</name>
</gene>
<accession>A0A163KPP2</accession>
<dbReference type="InParanoid" id="A0A163KPP2"/>
<sequence length="152" mass="16756">MSSNAYDELANYILPVIDAQMNDSQEMWPDVKGLFIFTVTKQKKPATVWYCVLQGKDVRPVITNKEDVAKAAVKSKIRTVRIQVEDADALNLVTGGVTGIKAFMTGKVKVKGDLLLAQRLEEAVEKMGARELAIAFIKENQAMVNSAIKAKL</sequence>
<dbReference type="Proteomes" id="UP000078561">
    <property type="component" value="Unassembled WGS sequence"/>
</dbReference>